<evidence type="ECO:0000313" key="4">
    <source>
        <dbReference type="EMBL" id="TXR57141.1"/>
    </source>
</evidence>
<dbReference type="EMBL" id="VKAC01000003">
    <property type="protein sequence ID" value="TXR57141.1"/>
    <property type="molecule type" value="Genomic_DNA"/>
</dbReference>
<dbReference type="Pfam" id="PF22845">
    <property type="entry name" value="DUF3097_N"/>
    <property type="match status" value="1"/>
</dbReference>
<feature type="compositionally biased region" description="Low complexity" evidence="1">
    <location>
        <begin position="71"/>
        <end position="86"/>
    </location>
</feature>
<dbReference type="Proteomes" id="UP000321234">
    <property type="component" value="Unassembled WGS sequence"/>
</dbReference>
<comment type="caution">
    <text evidence="4">The sequence shown here is derived from an EMBL/GenBank/DDBJ whole genome shotgun (WGS) entry which is preliminary data.</text>
</comment>
<accession>A0A5C8ZJ56</accession>
<reference evidence="4 5" key="1">
    <citation type="submission" date="2019-07" db="EMBL/GenBank/DDBJ databases">
        <title>Quadrisphaera sp. strain DD2A genome sequencing and assembly.</title>
        <authorList>
            <person name="Kim I."/>
        </authorList>
    </citation>
    <scope>NUCLEOTIDE SEQUENCE [LARGE SCALE GENOMIC DNA]</scope>
    <source>
        <strain evidence="4 5">DD2A</strain>
    </source>
</reference>
<dbReference type="Pfam" id="PF11296">
    <property type="entry name" value="DUF3097_C"/>
    <property type="match status" value="1"/>
</dbReference>
<feature type="region of interest" description="Disordered" evidence="1">
    <location>
        <begin position="30"/>
        <end position="118"/>
    </location>
</feature>
<evidence type="ECO:0000256" key="1">
    <source>
        <dbReference type="SAM" id="MobiDB-lite"/>
    </source>
</evidence>
<feature type="domain" description="DUF3097" evidence="3">
    <location>
        <begin position="119"/>
        <end position="181"/>
    </location>
</feature>
<keyword evidence="5" id="KW-1185">Reference proteome</keyword>
<dbReference type="InterPro" id="IPR021447">
    <property type="entry name" value="DUF3097_C"/>
</dbReference>
<feature type="domain" description="DUF3097" evidence="2">
    <location>
        <begin position="220"/>
        <end position="387"/>
    </location>
</feature>
<dbReference type="AlphaFoldDB" id="A0A5C8ZJ56"/>
<gene>
    <name evidence="4" type="ORF">FMM08_06680</name>
</gene>
<evidence type="ECO:0000313" key="5">
    <source>
        <dbReference type="Proteomes" id="UP000321234"/>
    </source>
</evidence>
<name>A0A5C8ZJ56_9ACTN</name>
<proteinExistence type="predicted"/>
<dbReference type="OrthoDB" id="3398606at2"/>
<organism evidence="4 5">
    <name type="scientific">Quadrisphaera setariae</name>
    <dbReference type="NCBI Taxonomy" id="2593304"/>
    <lineage>
        <taxon>Bacteria</taxon>
        <taxon>Bacillati</taxon>
        <taxon>Actinomycetota</taxon>
        <taxon>Actinomycetes</taxon>
        <taxon>Kineosporiales</taxon>
        <taxon>Kineosporiaceae</taxon>
        <taxon>Quadrisphaera</taxon>
    </lineage>
</organism>
<evidence type="ECO:0000259" key="3">
    <source>
        <dbReference type="Pfam" id="PF22845"/>
    </source>
</evidence>
<evidence type="ECO:0000259" key="2">
    <source>
        <dbReference type="Pfam" id="PF11296"/>
    </source>
</evidence>
<dbReference type="InterPro" id="IPR053883">
    <property type="entry name" value="DUF3097_N"/>
</dbReference>
<protein>
    <submittedName>
        <fullName evidence="4">DUF3097 domain-containing protein</fullName>
    </submittedName>
</protein>
<sequence>MARRTARRRGSVTVRPSLLSTVLSVLRRLRCGGPGTGSGTQRRGVPILRRPAGGAGSVDRVPTPPTPPRRPASAPRSAPPASSSSALYGGWGAREPLRRGDTVTDPTTGRRRARAASREVPASPGLVVEDVETGWSGAVVRVEKAGGVHVVVLEDWKGRTRSFPLGAGFLEEGQPVRLVPPVAPPAAARTASGAAPLRPGRTASGSFAVEGARARVARGSRIWVEGKHDAELVEKVWGDDLRVEGVVVEGLQGVDHLAAAVADFQPGPGRRVGVLVDHLVTGSKETRLVADALRAAPGAAQHVLVVGHPYVDVWQAVRPARLGLDAWPVVPRGRPWKEGVLEALGWPRETPADLARGWQRVLASVRTIADLEPTLSGRVEELIDFVTGDQLDR</sequence>